<evidence type="ECO:0000259" key="4">
    <source>
        <dbReference type="PROSITE" id="PS50002"/>
    </source>
</evidence>
<dbReference type="Pfam" id="PF00621">
    <property type="entry name" value="RhoGEF"/>
    <property type="match status" value="1"/>
</dbReference>
<dbReference type="GO" id="GO:0035556">
    <property type="term" value="P:intracellular signal transduction"/>
    <property type="evidence" value="ECO:0007669"/>
    <property type="project" value="InterPro"/>
</dbReference>
<dbReference type="Proteomes" id="UP001211907">
    <property type="component" value="Unassembled WGS sequence"/>
</dbReference>
<dbReference type="GO" id="GO:0005737">
    <property type="term" value="C:cytoplasm"/>
    <property type="evidence" value="ECO:0007669"/>
    <property type="project" value="TreeGrafter"/>
</dbReference>
<gene>
    <name evidence="6" type="primary">MYO20_1</name>
    <name evidence="6" type="ORF">HK100_000968</name>
</gene>
<reference evidence="6" key="1">
    <citation type="submission" date="2020-05" db="EMBL/GenBank/DDBJ databases">
        <title>Phylogenomic resolution of chytrid fungi.</title>
        <authorList>
            <person name="Stajich J.E."/>
            <person name="Amses K."/>
            <person name="Simmons R."/>
            <person name="Seto K."/>
            <person name="Myers J."/>
            <person name="Bonds A."/>
            <person name="Quandt C.A."/>
            <person name="Barry K."/>
            <person name="Liu P."/>
            <person name="Grigoriev I."/>
            <person name="Longcore J.E."/>
            <person name="James T.Y."/>
        </authorList>
    </citation>
    <scope>NUCLEOTIDE SEQUENCE</scope>
    <source>
        <strain evidence="6">JEL0513</strain>
    </source>
</reference>
<evidence type="ECO:0000313" key="7">
    <source>
        <dbReference type="Proteomes" id="UP001211907"/>
    </source>
</evidence>
<name>A0AAD5SXP9_9FUNG</name>
<sequence length="1262" mass="140266">MSISIASDINEINDGVYYVQALYDYPARDPNELPFEEHDIIIIFINAAVDERDARDWAFGENKGLFGFVPLAFVRRLTVQETRDAASLLQLRHRCIENRRAASVVPLFVAASFDSLCTNSSASDPRLFSRMHLSDASDSANENEANTDDIDGCSDRKDQLDASNLVIDNSHRAAQDVSIALSSQALPPTIPTLVITPNQESVSRLKVNETFSGLTPTPKKSWLSNIGRKSSTSSTASSNSSPEEPSSAALVTPTNLLPSIQSNSAPKLADLKPSAVPRTTRSVSQVSPHAQHKKLWIDIIGGSAVCEKLNIGPSERKRQEIIYEIITTERDYVLDLEIVRNVWMERCRASKIVQGKDISVIFSNIEAILPVNSELLKRLEERQAMHTNHIIEQIGDIFIKVSDYLKMYTMYCSNHPYALMKLQSIRQSRAATKFLDSIAALPECRNLDLPNFLLKPIQRICKYPLLLRELIKVTPAGHADYENLKIALSKIETVVAIVNEGTRMAENVQKMLDLQARLITKINVVMPSRLLIKNGQIDYISKKSERKRCELYLFNDMLILAKPTSDQTSTKSTTASALKLMAFVPFDMILISCPSFSSIQDLKGKTKQENTAKEIYLIEVVHVNSAKFLLATENLNLRTEWVHAMQDATSEWLSSKNNKICVLQSLKICAEQQETLVPKSNANQIVELSEVDSRISPDTLLQAAKDEDRQIVSSSEESMEETGSLNKTDVPASKQNSTRKQPRKKVTSLFSKNSGVNATSIEPRSKENPTESNNCVCEKSQAVNVPSKICNFIVQNHSEANDTPSSAKKYPTGISNSAADIIKASEKQEISSIASSMPEFESPSIESLPSINNSELVTSTASLPMPKSYSKCSLLPNNVLADGLNLASSIPRLVSNEHPIMYSDEFIISENSKPSNTFANGATSELFSSVQSLPTICSKPSLASRLERDVESLKQPPYVPPSPAKLEFYEKLSLNSKASKISSIDSMPANMAAAGVFRPQLENDILQTQLQILDSEQIYSRRASHFEPISIQQDQLNPSSVSPNFESSNFAATAMLKVDITLEIETDQERNIKSTCWHHSKSAAFSEKVSSTPSPLKYKIDSFINDSATTIHEENAKEVRQLEMNKPVKKVVVYNVTQQSGRKSKSFSIIDLPVRVSRSPYVMKFFRVNGHHACAIMADLANENAVEEALGTQASVLGLFADAIEYFDKYDEELFDGFNTRVEELQEDINKWLNSYDKLESSVKDDGVYYSYANEEINSDRG</sequence>
<dbReference type="SUPFAM" id="SSF50729">
    <property type="entry name" value="PH domain-like"/>
    <property type="match status" value="1"/>
</dbReference>
<dbReference type="CDD" id="cd00174">
    <property type="entry name" value="SH3"/>
    <property type="match status" value="1"/>
</dbReference>
<keyword evidence="1 2" id="KW-0728">SH3 domain</keyword>
<feature type="region of interest" description="Disordered" evidence="3">
    <location>
        <begin position="215"/>
        <end position="250"/>
    </location>
</feature>
<evidence type="ECO:0000256" key="1">
    <source>
        <dbReference type="ARBA" id="ARBA00022443"/>
    </source>
</evidence>
<dbReference type="PANTHER" id="PTHR12673:SF159">
    <property type="entry name" value="LD03170P"/>
    <property type="match status" value="1"/>
</dbReference>
<comment type="caution">
    <text evidence="6">The sequence shown here is derived from an EMBL/GenBank/DDBJ whole genome shotgun (WGS) entry which is preliminary data.</text>
</comment>
<dbReference type="InterPro" id="IPR036028">
    <property type="entry name" value="SH3-like_dom_sf"/>
</dbReference>
<dbReference type="AlphaFoldDB" id="A0AAD5SXP9"/>
<dbReference type="InterPro" id="IPR035899">
    <property type="entry name" value="DBL_dom_sf"/>
</dbReference>
<dbReference type="SUPFAM" id="SSF50044">
    <property type="entry name" value="SH3-domain"/>
    <property type="match status" value="1"/>
</dbReference>
<organism evidence="6 7">
    <name type="scientific">Physocladia obscura</name>
    <dbReference type="NCBI Taxonomy" id="109957"/>
    <lineage>
        <taxon>Eukaryota</taxon>
        <taxon>Fungi</taxon>
        <taxon>Fungi incertae sedis</taxon>
        <taxon>Chytridiomycota</taxon>
        <taxon>Chytridiomycota incertae sedis</taxon>
        <taxon>Chytridiomycetes</taxon>
        <taxon>Chytridiales</taxon>
        <taxon>Chytriomycetaceae</taxon>
        <taxon>Physocladia</taxon>
    </lineage>
</organism>
<dbReference type="EMBL" id="JADGJH010001203">
    <property type="protein sequence ID" value="KAJ3116826.1"/>
    <property type="molecule type" value="Genomic_DNA"/>
</dbReference>
<evidence type="ECO:0000256" key="2">
    <source>
        <dbReference type="PROSITE-ProRule" id="PRU00192"/>
    </source>
</evidence>
<feature type="compositionally biased region" description="Polar residues" evidence="3">
    <location>
        <begin position="748"/>
        <end position="762"/>
    </location>
</feature>
<feature type="domain" description="DH" evidence="5">
    <location>
        <begin position="317"/>
        <end position="501"/>
    </location>
</feature>
<dbReference type="SMART" id="SM00233">
    <property type="entry name" value="PH"/>
    <property type="match status" value="1"/>
</dbReference>
<proteinExistence type="predicted"/>
<accession>A0AAD5SXP9</accession>
<feature type="region of interest" description="Disordered" evidence="3">
    <location>
        <begin position="703"/>
        <end position="773"/>
    </location>
</feature>
<dbReference type="SMART" id="SM00326">
    <property type="entry name" value="SH3"/>
    <property type="match status" value="1"/>
</dbReference>
<dbReference type="PROSITE" id="PS00741">
    <property type="entry name" value="DH_1"/>
    <property type="match status" value="1"/>
</dbReference>
<feature type="compositionally biased region" description="Low complexity" evidence="3">
    <location>
        <begin position="230"/>
        <end position="248"/>
    </location>
</feature>
<feature type="domain" description="SH3" evidence="4">
    <location>
        <begin position="14"/>
        <end position="79"/>
    </location>
</feature>
<dbReference type="GO" id="GO:0005085">
    <property type="term" value="F:guanyl-nucleotide exchange factor activity"/>
    <property type="evidence" value="ECO:0007669"/>
    <property type="project" value="InterPro"/>
</dbReference>
<dbReference type="Pfam" id="PF00018">
    <property type="entry name" value="SH3_1"/>
    <property type="match status" value="1"/>
</dbReference>
<feature type="region of interest" description="Disordered" evidence="3">
    <location>
        <begin position="135"/>
        <end position="155"/>
    </location>
</feature>
<dbReference type="SMART" id="SM00325">
    <property type="entry name" value="RhoGEF"/>
    <property type="match status" value="1"/>
</dbReference>
<keyword evidence="7" id="KW-1185">Reference proteome</keyword>
<dbReference type="PROSITE" id="PS50010">
    <property type="entry name" value="DH_2"/>
    <property type="match status" value="1"/>
</dbReference>
<dbReference type="Gene3D" id="2.30.29.30">
    <property type="entry name" value="Pleckstrin-homology domain (PH domain)/Phosphotyrosine-binding domain (PTB)"/>
    <property type="match status" value="1"/>
</dbReference>
<dbReference type="PANTHER" id="PTHR12673">
    <property type="entry name" value="FACIOGENITAL DYSPLASIA PROTEIN"/>
    <property type="match status" value="1"/>
</dbReference>
<dbReference type="Gene3D" id="1.20.900.10">
    <property type="entry name" value="Dbl homology (DH) domain"/>
    <property type="match status" value="1"/>
</dbReference>
<dbReference type="InterPro" id="IPR001849">
    <property type="entry name" value="PH_domain"/>
</dbReference>
<feature type="compositionally biased region" description="Polar residues" evidence="3">
    <location>
        <begin position="723"/>
        <end position="739"/>
    </location>
</feature>
<dbReference type="InterPro" id="IPR000219">
    <property type="entry name" value="DH_dom"/>
</dbReference>
<protein>
    <submittedName>
        <fullName evidence="6">Myosin 10A, isoform D</fullName>
    </submittedName>
</protein>
<dbReference type="InterPro" id="IPR001452">
    <property type="entry name" value="SH3_domain"/>
</dbReference>
<evidence type="ECO:0000259" key="5">
    <source>
        <dbReference type="PROSITE" id="PS50010"/>
    </source>
</evidence>
<dbReference type="CDD" id="cd00160">
    <property type="entry name" value="RhoGEF"/>
    <property type="match status" value="1"/>
</dbReference>
<evidence type="ECO:0000256" key="3">
    <source>
        <dbReference type="SAM" id="MobiDB-lite"/>
    </source>
</evidence>
<dbReference type="InterPro" id="IPR011993">
    <property type="entry name" value="PH-like_dom_sf"/>
</dbReference>
<dbReference type="PROSITE" id="PS50002">
    <property type="entry name" value="SH3"/>
    <property type="match status" value="1"/>
</dbReference>
<dbReference type="SUPFAM" id="SSF48065">
    <property type="entry name" value="DBL homology domain (DH-domain)"/>
    <property type="match status" value="1"/>
</dbReference>
<dbReference type="InterPro" id="IPR051092">
    <property type="entry name" value="FYVE_RhoGEF_PH"/>
</dbReference>
<evidence type="ECO:0000313" key="6">
    <source>
        <dbReference type="EMBL" id="KAJ3116826.1"/>
    </source>
</evidence>
<dbReference type="InterPro" id="IPR001331">
    <property type="entry name" value="GDS_CDC24_CS"/>
</dbReference>
<dbReference type="Gene3D" id="2.30.30.40">
    <property type="entry name" value="SH3 Domains"/>
    <property type="match status" value="1"/>
</dbReference>